<reference evidence="1" key="1">
    <citation type="submission" date="2020-10" db="EMBL/GenBank/DDBJ databases">
        <title>De novo genome project of the cellulose decomposer Thermobifida halotolerans type strain.</title>
        <authorList>
            <person name="Nagy I."/>
            <person name="Horvath B."/>
            <person name="Kukolya J."/>
            <person name="Nagy I."/>
            <person name="Orsini M."/>
        </authorList>
    </citation>
    <scope>NUCLEOTIDE SEQUENCE</scope>
    <source>
        <strain evidence="1">DSM 44931</strain>
    </source>
</reference>
<organism evidence="1 2">
    <name type="scientific">Thermobifida halotolerans</name>
    <dbReference type="NCBI Taxonomy" id="483545"/>
    <lineage>
        <taxon>Bacteria</taxon>
        <taxon>Bacillati</taxon>
        <taxon>Actinomycetota</taxon>
        <taxon>Actinomycetes</taxon>
        <taxon>Streptosporangiales</taxon>
        <taxon>Nocardiopsidaceae</taxon>
        <taxon>Thermobifida</taxon>
    </lineage>
</organism>
<gene>
    <name evidence="1" type="ORF">NI17_013305</name>
</gene>
<dbReference type="RefSeq" id="WP_068688880.1">
    <property type="nucleotide sequence ID" value="NZ_CP063196.1"/>
</dbReference>
<dbReference type="Proteomes" id="UP000265719">
    <property type="component" value="Chromosome"/>
</dbReference>
<evidence type="ECO:0000313" key="2">
    <source>
        <dbReference type="Proteomes" id="UP000265719"/>
    </source>
</evidence>
<proteinExistence type="predicted"/>
<sequence length="217" mass="22610">MVQPPYGGFAAPQDAPPRSGRGCAVAVLVSAVLVLLLLGGGGIGFLLWLRGPGGEYSAAPECALVEDSGVLDGLVKGYQVDLDAPIDTGGADWWDGNQCRWTTTQESAGLPSSVSVAFVRSGNRPGFSGETSAQADLGREPEGNSVRTVEDLGDEAVQWYDTTTLHGCVAVRLSNLMVSTCYEASTDFAASREVAENEAVEGALTVAREIVASLEQD</sequence>
<dbReference type="AlphaFoldDB" id="A0A399FZ21"/>
<dbReference type="EMBL" id="CP063196">
    <property type="protein sequence ID" value="UOE17860.1"/>
    <property type="molecule type" value="Genomic_DNA"/>
</dbReference>
<dbReference type="KEGG" id="thao:NI17_013305"/>
<evidence type="ECO:0000313" key="1">
    <source>
        <dbReference type="EMBL" id="UOE17860.1"/>
    </source>
</evidence>
<name>A0A399FZ21_9ACTN</name>
<keyword evidence="2" id="KW-1185">Reference proteome</keyword>
<accession>A0A399FZ21</accession>
<dbReference type="OrthoDB" id="3430966at2"/>
<protein>
    <submittedName>
        <fullName evidence="1">Uncharacterized protein</fullName>
    </submittedName>
</protein>